<dbReference type="SUPFAM" id="SSF47413">
    <property type="entry name" value="lambda repressor-like DNA-binding domains"/>
    <property type="match status" value="1"/>
</dbReference>
<dbReference type="CDD" id="cd00093">
    <property type="entry name" value="HTH_XRE"/>
    <property type="match status" value="1"/>
</dbReference>
<sequence>MGEALQTIPRRLLGGELKRLRQQAGRSQAEVGRAIGRDHTRINKVEVGRSNLTPEELVALLDFLGANEADRTKVLDFGVEARKRQPKQRAYVDQLPGSYRRIWTMESQASGISAYEKGIFPGLLQCADYAEALVAAGDGLWWDSSYQERVSRVNFRLDRQRSVFEVEPAKDLEFIFSDDALATEFGSPQVMRRQFEHMLRITEEHPKISIRVISATARNSPAPYAGFTLLCFENPTPPVGFMSVALGPSPYLDGSADTEALGRVFVRLREMAASQAESRGLVEDALKRS</sequence>
<organism evidence="2 3">
    <name type="scientific">Solihabitans fulvus</name>
    <dbReference type="NCBI Taxonomy" id="1892852"/>
    <lineage>
        <taxon>Bacteria</taxon>
        <taxon>Bacillati</taxon>
        <taxon>Actinomycetota</taxon>
        <taxon>Actinomycetes</taxon>
        <taxon>Pseudonocardiales</taxon>
        <taxon>Pseudonocardiaceae</taxon>
        <taxon>Solihabitans</taxon>
    </lineage>
</organism>
<dbReference type="GO" id="GO:0003677">
    <property type="term" value="F:DNA binding"/>
    <property type="evidence" value="ECO:0007669"/>
    <property type="project" value="InterPro"/>
</dbReference>
<dbReference type="SMART" id="SM00530">
    <property type="entry name" value="HTH_XRE"/>
    <property type="match status" value="1"/>
</dbReference>
<dbReference type="EMBL" id="VUOB01000038">
    <property type="protein sequence ID" value="KAA2259509.1"/>
    <property type="molecule type" value="Genomic_DNA"/>
</dbReference>
<dbReference type="Pfam" id="PF13560">
    <property type="entry name" value="HTH_31"/>
    <property type="match status" value="1"/>
</dbReference>
<dbReference type="Gene3D" id="1.10.260.40">
    <property type="entry name" value="lambda repressor-like DNA-binding domains"/>
    <property type="match status" value="1"/>
</dbReference>
<dbReference type="InterPro" id="IPR001387">
    <property type="entry name" value="Cro/C1-type_HTH"/>
</dbReference>
<dbReference type="AlphaFoldDB" id="A0A5B2X8Y8"/>
<reference evidence="2 3" key="1">
    <citation type="submission" date="2019-09" db="EMBL/GenBank/DDBJ databases">
        <title>Goodfellowia gen. nov., a new genus of the Pseudonocardineae related to Actinoalloteichus, containing Goodfellowia coeruleoviolacea gen. nov., comb. nov. gen. nov., comb. nov.</title>
        <authorList>
            <person name="Labeda D."/>
        </authorList>
    </citation>
    <scope>NUCLEOTIDE SEQUENCE [LARGE SCALE GENOMIC DNA]</scope>
    <source>
        <strain evidence="2 3">AN110305</strain>
    </source>
</reference>
<evidence type="ECO:0000313" key="2">
    <source>
        <dbReference type="EMBL" id="KAA2259509.1"/>
    </source>
</evidence>
<evidence type="ECO:0000313" key="3">
    <source>
        <dbReference type="Proteomes" id="UP000323454"/>
    </source>
</evidence>
<feature type="domain" description="HTH cro/C1-type" evidence="1">
    <location>
        <begin position="17"/>
        <end position="71"/>
    </location>
</feature>
<dbReference type="PROSITE" id="PS50943">
    <property type="entry name" value="HTH_CROC1"/>
    <property type="match status" value="1"/>
</dbReference>
<dbReference type="RefSeq" id="WP_149851422.1">
    <property type="nucleotide sequence ID" value="NZ_VUOB01000038.1"/>
</dbReference>
<accession>A0A5B2X8Y8</accession>
<dbReference type="Proteomes" id="UP000323454">
    <property type="component" value="Unassembled WGS sequence"/>
</dbReference>
<protein>
    <submittedName>
        <fullName evidence="2">Helix-turn-helix domain-containing protein</fullName>
    </submittedName>
</protein>
<evidence type="ECO:0000259" key="1">
    <source>
        <dbReference type="PROSITE" id="PS50943"/>
    </source>
</evidence>
<dbReference type="InterPro" id="IPR043917">
    <property type="entry name" value="DUF5753"/>
</dbReference>
<proteinExistence type="predicted"/>
<gene>
    <name evidence="2" type="ORF">F0L68_21520</name>
</gene>
<dbReference type="OrthoDB" id="3436020at2"/>
<keyword evidence="3" id="KW-1185">Reference proteome</keyword>
<name>A0A5B2X8Y8_9PSEU</name>
<dbReference type="Pfam" id="PF19054">
    <property type="entry name" value="DUF5753"/>
    <property type="match status" value="1"/>
</dbReference>
<comment type="caution">
    <text evidence="2">The sequence shown here is derived from an EMBL/GenBank/DDBJ whole genome shotgun (WGS) entry which is preliminary data.</text>
</comment>
<reference evidence="2 3" key="2">
    <citation type="submission" date="2019-09" db="EMBL/GenBank/DDBJ databases">
        <authorList>
            <person name="Jin C."/>
        </authorList>
    </citation>
    <scope>NUCLEOTIDE SEQUENCE [LARGE SCALE GENOMIC DNA]</scope>
    <source>
        <strain evidence="2 3">AN110305</strain>
    </source>
</reference>
<dbReference type="InterPro" id="IPR010982">
    <property type="entry name" value="Lambda_DNA-bd_dom_sf"/>
</dbReference>